<name>A0A6A7YN25_9PSED</name>
<dbReference type="Proteomes" id="UP000489190">
    <property type="component" value="Unassembled WGS sequence"/>
</dbReference>
<accession>A0A6A7YN25</accession>
<dbReference type="AlphaFoldDB" id="A0A6A7YN25"/>
<dbReference type="RefSeq" id="WP_153330112.1">
    <property type="nucleotide sequence ID" value="NZ_WIWI01000060.1"/>
</dbReference>
<proteinExistence type="predicted"/>
<dbReference type="EMBL" id="WIWI01000060">
    <property type="protein sequence ID" value="MQT91376.1"/>
    <property type="molecule type" value="Genomic_DNA"/>
</dbReference>
<gene>
    <name evidence="1" type="ORF">GHO39_19880</name>
</gene>
<organism evidence="1 2">
    <name type="scientific">Pseudomonas helleri</name>
    <dbReference type="NCBI Taxonomy" id="1608996"/>
    <lineage>
        <taxon>Bacteria</taxon>
        <taxon>Pseudomonadati</taxon>
        <taxon>Pseudomonadota</taxon>
        <taxon>Gammaproteobacteria</taxon>
        <taxon>Pseudomonadales</taxon>
        <taxon>Pseudomonadaceae</taxon>
        <taxon>Pseudomonas</taxon>
    </lineage>
</organism>
<evidence type="ECO:0000313" key="1">
    <source>
        <dbReference type="EMBL" id="MQT91376.1"/>
    </source>
</evidence>
<comment type="caution">
    <text evidence="1">The sequence shown here is derived from an EMBL/GenBank/DDBJ whole genome shotgun (WGS) entry which is preliminary data.</text>
</comment>
<evidence type="ECO:0000313" key="2">
    <source>
        <dbReference type="Proteomes" id="UP000489190"/>
    </source>
</evidence>
<protein>
    <submittedName>
        <fullName evidence="1">Uncharacterized protein</fullName>
    </submittedName>
</protein>
<sequence length="351" mass="39470">MDVTLLLSKLPDLSCERNSYGEDLDIVNKALLGESDKEKKKEIILSWIKRKQPCMLGRLASTGKQNIQLSVYVVDDNDIALGQEHLKTYLQACRLKWKQACSKGKSDAVLYFFNIGKLIDLPPSDSLVEVFKGFSNLIFNEYAPVNTDVIYTEAAPLIQDGKLFLYKAGINFFHTTAHHTANHDRRVPGGAIISINSVGHYANNMVNQGFANDLDEAVKNIQRLAWQSIGNGGISLKSNKSTSWHNIDPANTCPHLSRPSTVPEGFSEKKYSANYHTDVLIPDLLTRKVTDVDDPAIEKWKWLTIEYFTTMQYELGSIDFGMFHGYPVDHEAINFNPFPPIRGVNSPKLIY</sequence>
<reference evidence="1 2" key="1">
    <citation type="submission" date="2019-10" db="EMBL/GenBank/DDBJ databases">
        <title>Evaluation of single-gene subtyping targets for Pseudomonas.</title>
        <authorList>
            <person name="Reichler S.J."/>
            <person name="Orsi R.H."/>
            <person name="Wiedmann M."/>
            <person name="Martin N.H."/>
            <person name="Murphy S.I."/>
        </authorList>
    </citation>
    <scope>NUCLEOTIDE SEQUENCE [LARGE SCALE GENOMIC DNA]</scope>
    <source>
        <strain evidence="1 2">FSL R10-3254</strain>
    </source>
</reference>